<keyword evidence="1" id="KW-1015">Disulfide bond</keyword>
<dbReference type="Proteomes" id="UP000014760">
    <property type="component" value="Unassembled WGS sequence"/>
</dbReference>
<reference evidence="3 5" key="2">
    <citation type="journal article" date="2013" name="Nature">
        <title>Insights into bilaterian evolution from three spiralian genomes.</title>
        <authorList>
            <person name="Simakov O."/>
            <person name="Marletaz F."/>
            <person name="Cho S.J."/>
            <person name="Edsinger-Gonzales E."/>
            <person name="Havlak P."/>
            <person name="Hellsten U."/>
            <person name="Kuo D.H."/>
            <person name="Larsson T."/>
            <person name="Lv J."/>
            <person name="Arendt D."/>
            <person name="Savage R."/>
            <person name="Osoegawa K."/>
            <person name="de Jong P."/>
            <person name="Grimwood J."/>
            <person name="Chapman J.A."/>
            <person name="Shapiro H."/>
            <person name="Aerts A."/>
            <person name="Otillar R.P."/>
            <person name="Terry A.Y."/>
            <person name="Boore J.L."/>
            <person name="Grigoriev I.V."/>
            <person name="Lindberg D.R."/>
            <person name="Seaver E.C."/>
            <person name="Weisblat D.A."/>
            <person name="Putnam N.H."/>
            <person name="Rokhsar D.S."/>
        </authorList>
    </citation>
    <scope>NUCLEOTIDE SEQUENCE</scope>
    <source>
        <strain evidence="3 5">I ESC-2004</strain>
    </source>
</reference>
<protein>
    <recommendedName>
        <fullName evidence="2">C-type lectin domain-containing protein</fullName>
    </recommendedName>
</protein>
<dbReference type="InterPro" id="IPR018378">
    <property type="entry name" value="C-type_lectin_CS"/>
</dbReference>
<dbReference type="EMBL" id="AMQN01021079">
    <property type="status" value="NOT_ANNOTATED_CDS"/>
    <property type="molecule type" value="Genomic_DNA"/>
</dbReference>
<dbReference type="InterPro" id="IPR016187">
    <property type="entry name" value="CTDL_fold"/>
</dbReference>
<dbReference type="EMBL" id="KB298100">
    <property type="protein sequence ID" value="ELU09619.1"/>
    <property type="molecule type" value="Genomic_DNA"/>
</dbReference>
<proteinExistence type="predicted"/>
<dbReference type="InterPro" id="IPR001304">
    <property type="entry name" value="C-type_lectin-like"/>
</dbReference>
<dbReference type="PANTHER" id="PTHR22803">
    <property type="entry name" value="MANNOSE, PHOSPHOLIPASE, LECTIN RECEPTOR RELATED"/>
    <property type="match status" value="1"/>
</dbReference>
<name>R7UT03_CAPTE</name>
<dbReference type="InterPro" id="IPR016186">
    <property type="entry name" value="C-type_lectin-like/link_sf"/>
</dbReference>
<organism evidence="3">
    <name type="scientific">Capitella teleta</name>
    <name type="common">Polychaete worm</name>
    <dbReference type="NCBI Taxonomy" id="283909"/>
    <lineage>
        <taxon>Eukaryota</taxon>
        <taxon>Metazoa</taxon>
        <taxon>Spiralia</taxon>
        <taxon>Lophotrochozoa</taxon>
        <taxon>Annelida</taxon>
        <taxon>Polychaeta</taxon>
        <taxon>Sedentaria</taxon>
        <taxon>Scolecida</taxon>
        <taxon>Capitellidae</taxon>
        <taxon>Capitella</taxon>
    </lineage>
</organism>
<evidence type="ECO:0000256" key="1">
    <source>
        <dbReference type="ARBA" id="ARBA00023157"/>
    </source>
</evidence>
<dbReference type="HOGENOM" id="CLU_2640487_0_0_1"/>
<dbReference type="SUPFAM" id="SSF56436">
    <property type="entry name" value="C-type lectin-like"/>
    <property type="match status" value="1"/>
</dbReference>
<evidence type="ECO:0000259" key="2">
    <source>
        <dbReference type="PROSITE" id="PS50041"/>
    </source>
</evidence>
<keyword evidence="5" id="KW-1185">Reference proteome</keyword>
<dbReference type="EnsemblMetazoa" id="CapteT145354">
    <property type="protein sequence ID" value="CapteP145354"/>
    <property type="gene ID" value="CapteG145354"/>
</dbReference>
<reference evidence="5" key="1">
    <citation type="submission" date="2012-12" db="EMBL/GenBank/DDBJ databases">
        <authorList>
            <person name="Hellsten U."/>
            <person name="Grimwood J."/>
            <person name="Chapman J.A."/>
            <person name="Shapiro H."/>
            <person name="Aerts A."/>
            <person name="Otillar R.P."/>
            <person name="Terry A.Y."/>
            <person name="Boore J.L."/>
            <person name="Simakov O."/>
            <person name="Marletaz F."/>
            <person name="Cho S.-J."/>
            <person name="Edsinger-Gonzales E."/>
            <person name="Havlak P."/>
            <person name="Kuo D.-H."/>
            <person name="Larsson T."/>
            <person name="Lv J."/>
            <person name="Arendt D."/>
            <person name="Savage R."/>
            <person name="Osoegawa K."/>
            <person name="de Jong P."/>
            <person name="Lindberg D.R."/>
            <person name="Seaver E.C."/>
            <person name="Weisblat D.A."/>
            <person name="Putnam N.H."/>
            <person name="Grigoriev I.V."/>
            <person name="Rokhsar D.S."/>
        </authorList>
    </citation>
    <scope>NUCLEOTIDE SEQUENCE</scope>
    <source>
        <strain evidence="5">I ESC-2004</strain>
    </source>
</reference>
<dbReference type="PROSITE" id="PS50041">
    <property type="entry name" value="C_TYPE_LECTIN_2"/>
    <property type="match status" value="1"/>
</dbReference>
<dbReference type="OrthoDB" id="6128183at2759"/>
<dbReference type="InterPro" id="IPR050111">
    <property type="entry name" value="C-type_lectin/snaclec_domain"/>
</dbReference>
<dbReference type="STRING" id="283909.R7UT03"/>
<reference evidence="4" key="3">
    <citation type="submission" date="2015-06" db="UniProtKB">
        <authorList>
            <consortium name="EnsemblMetazoa"/>
        </authorList>
    </citation>
    <scope>IDENTIFICATION</scope>
</reference>
<sequence length="77" mass="8830">MFWIGLNELDESSGWTWSDGSASAYFNWAEGQPGSDEHDCIIVRRSTKFGWHDRKCWNNFEGSICKKPGIIDLFLGQ</sequence>
<dbReference type="AlphaFoldDB" id="R7UT03"/>
<evidence type="ECO:0000313" key="3">
    <source>
        <dbReference type="EMBL" id="ELU09619.1"/>
    </source>
</evidence>
<dbReference type="Pfam" id="PF00059">
    <property type="entry name" value="Lectin_C"/>
    <property type="match status" value="1"/>
</dbReference>
<gene>
    <name evidence="3" type="ORF">CAPTEDRAFT_145354</name>
</gene>
<dbReference type="Gene3D" id="3.10.100.10">
    <property type="entry name" value="Mannose-Binding Protein A, subunit A"/>
    <property type="match status" value="1"/>
</dbReference>
<evidence type="ECO:0000313" key="4">
    <source>
        <dbReference type="EnsemblMetazoa" id="CapteP145354"/>
    </source>
</evidence>
<feature type="domain" description="C-type lectin" evidence="2">
    <location>
        <begin position="1"/>
        <end position="56"/>
    </location>
</feature>
<evidence type="ECO:0000313" key="5">
    <source>
        <dbReference type="Proteomes" id="UP000014760"/>
    </source>
</evidence>
<dbReference type="CDD" id="cd00037">
    <property type="entry name" value="CLECT"/>
    <property type="match status" value="1"/>
</dbReference>
<accession>R7UT03</accession>
<dbReference type="PROSITE" id="PS00615">
    <property type="entry name" value="C_TYPE_LECTIN_1"/>
    <property type="match status" value="1"/>
</dbReference>